<gene>
    <name evidence="3" type="ORF">TrRE_jg2452</name>
</gene>
<organism evidence="3 4">
    <name type="scientific">Triparma retinervis</name>
    <dbReference type="NCBI Taxonomy" id="2557542"/>
    <lineage>
        <taxon>Eukaryota</taxon>
        <taxon>Sar</taxon>
        <taxon>Stramenopiles</taxon>
        <taxon>Ochrophyta</taxon>
        <taxon>Bolidophyceae</taxon>
        <taxon>Parmales</taxon>
        <taxon>Triparmaceae</taxon>
        <taxon>Triparma</taxon>
    </lineage>
</organism>
<feature type="compositionally biased region" description="Acidic residues" evidence="1">
    <location>
        <begin position="127"/>
        <end position="138"/>
    </location>
</feature>
<reference evidence="3" key="1">
    <citation type="submission" date="2022-07" db="EMBL/GenBank/DDBJ databases">
        <title>Genome analysis of Parmales, a sister group of diatoms, reveals the evolutionary specialization of diatoms from phago-mixotrophs to photoautotrophs.</title>
        <authorList>
            <person name="Ban H."/>
            <person name="Sato S."/>
            <person name="Yoshikawa S."/>
            <person name="Kazumasa Y."/>
            <person name="Nakamura Y."/>
            <person name="Ichinomiya M."/>
            <person name="Saitoh K."/>
            <person name="Sato N."/>
            <person name="Blanc-Mathieu R."/>
            <person name="Endo H."/>
            <person name="Kuwata A."/>
            <person name="Ogata H."/>
        </authorList>
    </citation>
    <scope>NUCLEOTIDE SEQUENCE</scope>
</reference>
<dbReference type="EMBL" id="BRXZ01001109">
    <property type="protein sequence ID" value="GMH62610.1"/>
    <property type="molecule type" value="Genomic_DNA"/>
</dbReference>
<evidence type="ECO:0000256" key="1">
    <source>
        <dbReference type="SAM" id="MobiDB-lite"/>
    </source>
</evidence>
<keyword evidence="2" id="KW-1133">Transmembrane helix</keyword>
<name>A0A9W7A3S8_9STRA</name>
<keyword evidence="2" id="KW-0812">Transmembrane</keyword>
<feature type="compositionally biased region" description="Basic residues" evidence="1">
    <location>
        <begin position="94"/>
        <end position="103"/>
    </location>
</feature>
<feature type="region of interest" description="Disordered" evidence="1">
    <location>
        <begin position="88"/>
        <end position="152"/>
    </location>
</feature>
<evidence type="ECO:0000256" key="2">
    <source>
        <dbReference type="SAM" id="Phobius"/>
    </source>
</evidence>
<dbReference type="AlphaFoldDB" id="A0A9W7A3S8"/>
<protein>
    <submittedName>
        <fullName evidence="3">Uncharacterized protein</fullName>
    </submittedName>
</protein>
<feature type="compositionally biased region" description="Basic and acidic residues" evidence="1">
    <location>
        <begin position="104"/>
        <end position="113"/>
    </location>
</feature>
<proteinExistence type="predicted"/>
<dbReference type="Proteomes" id="UP001165082">
    <property type="component" value="Unassembled WGS sequence"/>
</dbReference>
<comment type="caution">
    <text evidence="3">The sequence shown here is derived from an EMBL/GenBank/DDBJ whole genome shotgun (WGS) entry which is preliminary data.</text>
</comment>
<feature type="transmembrane region" description="Helical" evidence="2">
    <location>
        <begin position="25"/>
        <end position="46"/>
    </location>
</feature>
<evidence type="ECO:0000313" key="3">
    <source>
        <dbReference type="EMBL" id="GMH62610.1"/>
    </source>
</evidence>
<accession>A0A9W7A3S8</accession>
<evidence type="ECO:0000313" key="4">
    <source>
        <dbReference type="Proteomes" id="UP001165082"/>
    </source>
</evidence>
<keyword evidence="2" id="KW-0472">Membrane</keyword>
<dbReference type="OrthoDB" id="48217at2759"/>
<keyword evidence="4" id="KW-1185">Reference proteome</keyword>
<sequence length="152" mass="16750">MPGIFFNKENLQLSLPLIAICTTYAYFKFLPLIVALPLLCVLGLVYRGYLSYKANQRVAILRSLESDSALASASAISSLMAGEDLKDAKAASKKEKKKNKKKQKEFMKRKAEAKNGGGLQNIVSQSGEDEESEDDGDFDVARIVKQNSKKGR</sequence>